<comment type="caution">
    <text evidence="7">The sequence shown here is derived from an EMBL/GenBank/DDBJ whole genome shotgun (WGS) entry which is preliminary data.</text>
</comment>
<keyword evidence="2" id="KW-1003">Cell membrane</keyword>
<evidence type="ECO:0000256" key="4">
    <source>
        <dbReference type="ARBA" id="ARBA00022989"/>
    </source>
</evidence>
<dbReference type="GO" id="GO:0015658">
    <property type="term" value="F:branched-chain amino acid transmembrane transporter activity"/>
    <property type="evidence" value="ECO:0007669"/>
    <property type="project" value="InterPro"/>
</dbReference>
<feature type="transmembrane region" description="Helical" evidence="6">
    <location>
        <begin position="76"/>
        <end position="95"/>
    </location>
</feature>
<evidence type="ECO:0000256" key="5">
    <source>
        <dbReference type="ARBA" id="ARBA00023136"/>
    </source>
</evidence>
<proteinExistence type="predicted"/>
<dbReference type="GO" id="GO:0005886">
    <property type="term" value="C:plasma membrane"/>
    <property type="evidence" value="ECO:0007669"/>
    <property type="project" value="UniProtKB-SubCell"/>
</dbReference>
<feature type="transmembrane region" description="Helical" evidence="6">
    <location>
        <begin position="225"/>
        <end position="245"/>
    </location>
</feature>
<dbReference type="Pfam" id="PF02653">
    <property type="entry name" value="BPD_transp_2"/>
    <property type="match status" value="1"/>
</dbReference>
<evidence type="ECO:0000313" key="8">
    <source>
        <dbReference type="Proteomes" id="UP000568380"/>
    </source>
</evidence>
<gene>
    <name evidence="7" type="ORF">HNR40_008279</name>
</gene>
<evidence type="ECO:0000313" key="7">
    <source>
        <dbReference type="EMBL" id="MBB5082783.1"/>
    </source>
</evidence>
<feature type="transmembrane region" description="Helical" evidence="6">
    <location>
        <begin position="192"/>
        <end position="219"/>
    </location>
</feature>
<accession>A0A7W8AAW3</accession>
<dbReference type="Proteomes" id="UP000568380">
    <property type="component" value="Unassembled WGS sequence"/>
</dbReference>
<sequence>MRAILAAAVLAAMPFVLGAYQLSLLTGGLAYGLMAASLALLVGHAGLPSLGHAAFLGVGAYAAGLTAKHLSESAVVQLGAAVLAGVVFALVTGWFAVRTRGFFFLMFTLAIGEIAVQAATRSGRVTGGDNGLSGIPVSTLFGLETAMPYVVVFYWWALAVVAAGFAVLAAVRRGPLGAAIAGTRENEARMAAFGYSVPGVRLAAVTVAGAVCAAGGALVAQKDTFVAPTHLGVGVSVLLLVMVLLGGRDSLAGPALAAVGLIALRDVTSGALGDKWLLVEGALFVLCVYLLPEGLAGLWRKRARAA</sequence>
<protein>
    <submittedName>
        <fullName evidence="7">Branched-chain amino acid transport system permease protein</fullName>
    </submittedName>
</protein>
<feature type="transmembrane region" description="Helical" evidence="6">
    <location>
        <begin position="278"/>
        <end position="299"/>
    </location>
</feature>
<dbReference type="InterPro" id="IPR043428">
    <property type="entry name" value="LivM-like"/>
</dbReference>
<dbReference type="CDD" id="cd06581">
    <property type="entry name" value="TM_PBP1_LivM_like"/>
    <property type="match status" value="1"/>
</dbReference>
<feature type="transmembrane region" description="Helical" evidence="6">
    <location>
        <begin position="252"/>
        <end position="272"/>
    </location>
</feature>
<dbReference type="InterPro" id="IPR001851">
    <property type="entry name" value="ABC_transp_permease"/>
</dbReference>
<dbReference type="PANTHER" id="PTHR30482:SF17">
    <property type="entry name" value="ABC TRANSPORTER ATP-BINDING PROTEIN"/>
    <property type="match status" value="1"/>
</dbReference>
<dbReference type="RefSeq" id="WP_221341436.1">
    <property type="nucleotide sequence ID" value="NZ_JACHIN010000014.1"/>
</dbReference>
<keyword evidence="8" id="KW-1185">Reference proteome</keyword>
<reference evidence="7 8" key="1">
    <citation type="submission" date="2020-08" db="EMBL/GenBank/DDBJ databases">
        <title>Genomic Encyclopedia of Type Strains, Phase IV (KMG-IV): sequencing the most valuable type-strain genomes for metagenomic binning, comparative biology and taxonomic classification.</title>
        <authorList>
            <person name="Goeker M."/>
        </authorList>
    </citation>
    <scope>NUCLEOTIDE SEQUENCE [LARGE SCALE GENOMIC DNA]</scope>
    <source>
        <strain evidence="7 8">DSM 45385</strain>
    </source>
</reference>
<evidence type="ECO:0000256" key="3">
    <source>
        <dbReference type="ARBA" id="ARBA00022692"/>
    </source>
</evidence>
<comment type="subcellular location">
    <subcellularLocation>
        <location evidence="1">Cell membrane</location>
        <topology evidence="1">Multi-pass membrane protein</topology>
    </subcellularLocation>
</comment>
<dbReference type="AlphaFoldDB" id="A0A7W8AAW3"/>
<name>A0A7W8AAW3_9ACTN</name>
<evidence type="ECO:0000256" key="6">
    <source>
        <dbReference type="SAM" id="Phobius"/>
    </source>
</evidence>
<feature type="transmembrane region" description="Helical" evidence="6">
    <location>
        <begin position="153"/>
        <end position="171"/>
    </location>
</feature>
<organism evidence="7 8">
    <name type="scientific">Nonomuraea endophytica</name>
    <dbReference type="NCBI Taxonomy" id="714136"/>
    <lineage>
        <taxon>Bacteria</taxon>
        <taxon>Bacillati</taxon>
        <taxon>Actinomycetota</taxon>
        <taxon>Actinomycetes</taxon>
        <taxon>Streptosporangiales</taxon>
        <taxon>Streptosporangiaceae</taxon>
        <taxon>Nonomuraea</taxon>
    </lineage>
</organism>
<keyword evidence="5 6" id="KW-0472">Membrane</keyword>
<dbReference type="EMBL" id="JACHIN010000014">
    <property type="protein sequence ID" value="MBB5082783.1"/>
    <property type="molecule type" value="Genomic_DNA"/>
</dbReference>
<evidence type="ECO:0000256" key="1">
    <source>
        <dbReference type="ARBA" id="ARBA00004651"/>
    </source>
</evidence>
<evidence type="ECO:0000256" key="2">
    <source>
        <dbReference type="ARBA" id="ARBA00022475"/>
    </source>
</evidence>
<keyword evidence="4 6" id="KW-1133">Transmembrane helix</keyword>
<keyword evidence="3 6" id="KW-0812">Transmembrane</keyword>
<feature type="transmembrane region" description="Helical" evidence="6">
    <location>
        <begin position="102"/>
        <end position="120"/>
    </location>
</feature>
<dbReference type="PANTHER" id="PTHR30482">
    <property type="entry name" value="HIGH-AFFINITY BRANCHED-CHAIN AMINO ACID TRANSPORT SYSTEM PERMEASE"/>
    <property type="match status" value="1"/>
</dbReference>